<feature type="transmembrane region" description="Helical" evidence="1">
    <location>
        <begin position="50"/>
        <end position="71"/>
    </location>
</feature>
<dbReference type="EMBL" id="CP036279">
    <property type="protein sequence ID" value="QDU64092.1"/>
    <property type="molecule type" value="Genomic_DNA"/>
</dbReference>
<keyword evidence="3" id="KW-1185">Reference proteome</keyword>
<proteinExistence type="predicted"/>
<accession>A0A518BAT8</accession>
<dbReference type="KEGG" id="knv:Pan216_49810"/>
<dbReference type="OrthoDB" id="6199135at2"/>
<feature type="transmembrane region" description="Helical" evidence="1">
    <location>
        <begin position="92"/>
        <end position="113"/>
    </location>
</feature>
<dbReference type="AlphaFoldDB" id="A0A518BAT8"/>
<feature type="transmembrane region" description="Helical" evidence="1">
    <location>
        <begin position="151"/>
        <end position="170"/>
    </location>
</feature>
<evidence type="ECO:0000313" key="2">
    <source>
        <dbReference type="EMBL" id="QDU64092.1"/>
    </source>
</evidence>
<gene>
    <name evidence="2" type="ORF">Pan216_49810</name>
</gene>
<sequence>MEWLKFVGLGILLAVIYGLIHDQITVRLSLEYFTVAHTLPPFIPANSPTLIGLFFGVAATWWAGAILGGFLGLCARRGPEPRLVARQFVSPLLVVFGITALAAFGLGLAAYWYTSPLSAEGTPLIYNNEYFEKNIPVARQAGFFTAAVAHAASYAVSTLGVIILCIHTVWKRRLLERAASLNVTTPADGSQSVP</sequence>
<feature type="transmembrane region" description="Helical" evidence="1">
    <location>
        <begin position="7"/>
        <end position="30"/>
    </location>
</feature>
<dbReference type="Proteomes" id="UP000317093">
    <property type="component" value="Chromosome"/>
</dbReference>
<dbReference type="RefSeq" id="WP_145262041.1">
    <property type="nucleotide sequence ID" value="NZ_CP036279.1"/>
</dbReference>
<keyword evidence="1" id="KW-0472">Membrane</keyword>
<evidence type="ECO:0000256" key="1">
    <source>
        <dbReference type="SAM" id="Phobius"/>
    </source>
</evidence>
<name>A0A518BAT8_9BACT</name>
<reference evidence="2 3" key="1">
    <citation type="submission" date="2019-02" db="EMBL/GenBank/DDBJ databases">
        <title>Deep-cultivation of Planctomycetes and their phenomic and genomic characterization uncovers novel biology.</title>
        <authorList>
            <person name="Wiegand S."/>
            <person name="Jogler M."/>
            <person name="Boedeker C."/>
            <person name="Pinto D."/>
            <person name="Vollmers J."/>
            <person name="Rivas-Marin E."/>
            <person name="Kohn T."/>
            <person name="Peeters S.H."/>
            <person name="Heuer A."/>
            <person name="Rast P."/>
            <person name="Oberbeckmann S."/>
            <person name="Bunk B."/>
            <person name="Jeske O."/>
            <person name="Meyerdierks A."/>
            <person name="Storesund J.E."/>
            <person name="Kallscheuer N."/>
            <person name="Luecker S."/>
            <person name="Lage O.M."/>
            <person name="Pohl T."/>
            <person name="Merkel B.J."/>
            <person name="Hornburger P."/>
            <person name="Mueller R.-W."/>
            <person name="Bruemmer F."/>
            <person name="Labrenz M."/>
            <person name="Spormann A.M."/>
            <person name="Op den Camp H."/>
            <person name="Overmann J."/>
            <person name="Amann R."/>
            <person name="Jetten M.S.M."/>
            <person name="Mascher T."/>
            <person name="Medema M.H."/>
            <person name="Devos D.P."/>
            <person name="Kaster A.-K."/>
            <person name="Ovreas L."/>
            <person name="Rohde M."/>
            <person name="Galperin M.Y."/>
            <person name="Jogler C."/>
        </authorList>
    </citation>
    <scope>NUCLEOTIDE SEQUENCE [LARGE SCALE GENOMIC DNA]</scope>
    <source>
        <strain evidence="2 3">Pan216</strain>
    </source>
</reference>
<organism evidence="2 3">
    <name type="scientific">Kolteria novifilia</name>
    <dbReference type="NCBI Taxonomy" id="2527975"/>
    <lineage>
        <taxon>Bacteria</taxon>
        <taxon>Pseudomonadati</taxon>
        <taxon>Planctomycetota</taxon>
        <taxon>Planctomycetia</taxon>
        <taxon>Kolteriales</taxon>
        <taxon>Kolteriaceae</taxon>
        <taxon>Kolteria</taxon>
    </lineage>
</organism>
<protein>
    <submittedName>
        <fullName evidence="2">Uncharacterized protein</fullName>
    </submittedName>
</protein>
<evidence type="ECO:0000313" key="3">
    <source>
        <dbReference type="Proteomes" id="UP000317093"/>
    </source>
</evidence>
<keyword evidence="1" id="KW-0812">Transmembrane</keyword>
<keyword evidence="1" id="KW-1133">Transmembrane helix</keyword>